<dbReference type="Proteomes" id="UP001168380">
    <property type="component" value="Unassembled WGS sequence"/>
</dbReference>
<sequence length="372" mass="40281">MRYWPVILLLLSAVSNGHAETPPEKTLAADHTLIRWSGREIAEQGAVRFGYPAVSATVRVSGGTLGMTAHSTKAGSVLSVTVDDGEPRRIRLSDTPERYPLLQDAKGPHTLRIRHESETWRGIVTLEGFHLTGGDFLPPPPAPERKLLVIGDSVTCGEGVYTPQEGDCKTHPREPGAGDAYGMLMGRALHAETQLVCYGGRGLIRSWNGRTDELQAPQFFDLAIAEQGGPAADLQAFVPDIILVSLGTNDFNLGIGALPEQDTFVGAYVHFAERLLALYPEAIVALTEGSIVNDQADPARPQKTRLREYIAQAVAEIDSPRLHQLESPYYPGDSCDAHPTGAQHRAMANALLEQLNGPVQAIERHDAKKAEP</sequence>
<dbReference type="RefSeq" id="WP_302712085.1">
    <property type="nucleotide sequence ID" value="NZ_JAULRT010000047.1"/>
</dbReference>
<dbReference type="InterPro" id="IPR040794">
    <property type="entry name" value="CE2_N"/>
</dbReference>
<keyword evidence="1" id="KW-0732">Signal</keyword>
<dbReference type="InterPro" id="IPR013830">
    <property type="entry name" value="SGNH_hydro"/>
</dbReference>
<protein>
    <submittedName>
        <fullName evidence="4">GDSL-type esterase/lipase family protein</fullName>
    </submittedName>
</protein>
<feature type="domain" description="Carbohydrate esterase 2 N-terminal" evidence="3">
    <location>
        <begin position="41"/>
        <end position="140"/>
    </location>
</feature>
<feature type="domain" description="SGNH hydrolase-type esterase" evidence="2">
    <location>
        <begin position="149"/>
        <end position="345"/>
    </location>
</feature>
<dbReference type="Gene3D" id="3.40.50.1110">
    <property type="entry name" value="SGNH hydrolase"/>
    <property type="match status" value="1"/>
</dbReference>
<evidence type="ECO:0000313" key="4">
    <source>
        <dbReference type="EMBL" id="MDO3381933.1"/>
    </source>
</evidence>
<dbReference type="Pfam" id="PF17996">
    <property type="entry name" value="CE2_N"/>
    <property type="match status" value="1"/>
</dbReference>
<dbReference type="SUPFAM" id="SSF52266">
    <property type="entry name" value="SGNH hydrolase"/>
    <property type="match status" value="1"/>
</dbReference>
<evidence type="ECO:0000259" key="2">
    <source>
        <dbReference type="Pfam" id="PF13472"/>
    </source>
</evidence>
<organism evidence="4 5">
    <name type="scientific">Gilvimarinus algae</name>
    <dbReference type="NCBI Taxonomy" id="3058037"/>
    <lineage>
        <taxon>Bacteria</taxon>
        <taxon>Pseudomonadati</taxon>
        <taxon>Pseudomonadota</taxon>
        <taxon>Gammaproteobacteria</taxon>
        <taxon>Cellvibrionales</taxon>
        <taxon>Cellvibrionaceae</taxon>
        <taxon>Gilvimarinus</taxon>
    </lineage>
</organism>
<reference evidence="4" key="1">
    <citation type="submission" date="2023-07" db="EMBL/GenBank/DDBJ databases">
        <title>Gilvimarinus algae sp. nov., isolated from the surface of Kelp.</title>
        <authorList>
            <person name="Sun Y.Y."/>
            <person name="Gong Y."/>
            <person name="Du Z.J."/>
        </authorList>
    </citation>
    <scope>NUCLEOTIDE SEQUENCE</scope>
    <source>
        <strain evidence="4">SDUM040014</strain>
    </source>
</reference>
<dbReference type="InterPro" id="IPR036514">
    <property type="entry name" value="SGNH_hydro_sf"/>
</dbReference>
<dbReference type="Pfam" id="PF13472">
    <property type="entry name" value="Lipase_GDSL_2"/>
    <property type="match status" value="1"/>
</dbReference>
<feature type="chain" id="PRO_5047532140" evidence="1">
    <location>
        <begin position="20"/>
        <end position="372"/>
    </location>
</feature>
<gene>
    <name evidence="4" type="ORF">QWI16_07065</name>
</gene>
<evidence type="ECO:0000313" key="5">
    <source>
        <dbReference type="Proteomes" id="UP001168380"/>
    </source>
</evidence>
<keyword evidence="5" id="KW-1185">Reference proteome</keyword>
<dbReference type="Gene3D" id="2.60.120.260">
    <property type="entry name" value="Galactose-binding domain-like"/>
    <property type="match status" value="1"/>
</dbReference>
<dbReference type="PANTHER" id="PTHR37834:SF2">
    <property type="entry name" value="ESTERASE, SGNH HYDROLASE-TYPE"/>
    <property type="match status" value="1"/>
</dbReference>
<evidence type="ECO:0000256" key="1">
    <source>
        <dbReference type="SAM" id="SignalP"/>
    </source>
</evidence>
<evidence type="ECO:0000259" key="3">
    <source>
        <dbReference type="Pfam" id="PF17996"/>
    </source>
</evidence>
<name>A0ABT8TD28_9GAMM</name>
<comment type="caution">
    <text evidence="4">The sequence shown here is derived from an EMBL/GenBank/DDBJ whole genome shotgun (WGS) entry which is preliminary data.</text>
</comment>
<dbReference type="InterPro" id="IPR037461">
    <property type="entry name" value="CtCE2-like_dom"/>
</dbReference>
<feature type="signal peptide" evidence="1">
    <location>
        <begin position="1"/>
        <end position="19"/>
    </location>
</feature>
<dbReference type="CDD" id="cd01831">
    <property type="entry name" value="Endoglucanase_E_like"/>
    <property type="match status" value="1"/>
</dbReference>
<dbReference type="InterPro" id="IPR052762">
    <property type="entry name" value="PCW_deacetylase/CE"/>
</dbReference>
<accession>A0ABT8TD28</accession>
<proteinExistence type="predicted"/>
<dbReference type="EMBL" id="JAULRT010000047">
    <property type="protein sequence ID" value="MDO3381933.1"/>
    <property type="molecule type" value="Genomic_DNA"/>
</dbReference>
<dbReference type="PANTHER" id="PTHR37834">
    <property type="entry name" value="GDSL-LIKE LIPASE/ACYLHYDROLASE DOMAIN PROTEIN (AFU_ORTHOLOGUE AFUA_2G00620)"/>
    <property type="match status" value="1"/>
</dbReference>